<name>A0ABZ0L4B8_9BACL</name>
<evidence type="ECO:0000313" key="2">
    <source>
        <dbReference type="EMBL" id="WOV86958.1"/>
    </source>
</evidence>
<feature type="domain" description="HNH nuclease" evidence="1">
    <location>
        <begin position="154"/>
        <end position="206"/>
    </location>
</feature>
<dbReference type="Pfam" id="PF13391">
    <property type="entry name" value="HNH_2"/>
    <property type="match status" value="1"/>
</dbReference>
<keyword evidence="2" id="KW-0540">Nuclease</keyword>
<dbReference type="RefSeq" id="WP_317966597.1">
    <property type="nucleotide sequence ID" value="NZ_CP129118.1"/>
</dbReference>
<keyword evidence="3" id="KW-1185">Reference proteome</keyword>
<gene>
    <name evidence="2" type="ORF">QWT69_13930</name>
</gene>
<accession>A0ABZ0L4B8</accession>
<reference evidence="2 3" key="1">
    <citation type="submission" date="2023-06" db="EMBL/GenBank/DDBJ databases">
        <title>Sporosarcina sp. nov., isolated from Korean tranditional fermented seafood 'Jeotgal'.</title>
        <authorList>
            <person name="Yang A.I."/>
            <person name="Shin N.-R."/>
        </authorList>
    </citation>
    <scope>NUCLEOTIDE SEQUENCE [LARGE SCALE GENOMIC DNA]</scope>
    <source>
        <strain evidence="2 3">T2O-4</strain>
    </source>
</reference>
<dbReference type="EMBL" id="CP129118">
    <property type="protein sequence ID" value="WOV86958.1"/>
    <property type="molecule type" value="Genomic_DNA"/>
</dbReference>
<proteinExistence type="predicted"/>
<organism evidence="2 3">
    <name type="scientific">Sporosarcina oncorhynchi</name>
    <dbReference type="NCBI Taxonomy" id="3056444"/>
    <lineage>
        <taxon>Bacteria</taxon>
        <taxon>Bacillati</taxon>
        <taxon>Bacillota</taxon>
        <taxon>Bacilli</taxon>
        <taxon>Bacillales</taxon>
        <taxon>Caryophanaceae</taxon>
        <taxon>Sporosarcina</taxon>
    </lineage>
</organism>
<keyword evidence="2" id="KW-0378">Hydrolase</keyword>
<evidence type="ECO:0000313" key="3">
    <source>
        <dbReference type="Proteomes" id="UP001303902"/>
    </source>
</evidence>
<dbReference type="GO" id="GO:0004519">
    <property type="term" value="F:endonuclease activity"/>
    <property type="evidence" value="ECO:0007669"/>
    <property type="project" value="UniProtKB-KW"/>
</dbReference>
<dbReference type="Proteomes" id="UP001303902">
    <property type="component" value="Chromosome"/>
</dbReference>
<dbReference type="InterPro" id="IPR003615">
    <property type="entry name" value="HNH_nuc"/>
</dbReference>
<sequence>MDEILKQIREEHIIYAIEQLDKNRWGKKNNSSKFDLVHNGKTYPPKMIIRHAGIKATGEEPVKFGGGKESNELLMKFGFTVVDKETGLPIGKKQRSVEDLRDRQLEQELKNESQNIERILGSADLSATEKKELVKIRIGQGAFRKYLLAVHTSCELCNVNNPLLLIASHIKPWKDCHSEERLDRDNGLLLCPNHDSLFDKGLITFDGVGQIIISTDLSSTDRIFMNVLESMKIMCTNKRKKYMNWHQTHVYKM</sequence>
<protein>
    <submittedName>
        <fullName evidence="2">HNH endonuclease</fullName>
    </submittedName>
</protein>
<evidence type="ECO:0000259" key="1">
    <source>
        <dbReference type="Pfam" id="PF13391"/>
    </source>
</evidence>
<keyword evidence="2" id="KW-0255">Endonuclease</keyword>